<gene>
    <name evidence="1" type="ORF">NUW54_g13102</name>
</gene>
<dbReference type="Proteomes" id="UP001144978">
    <property type="component" value="Unassembled WGS sequence"/>
</dbReference>
<sequence>MMSQLMSKEVLYEPLKELHDKFPSYLEDNASKLSGEDKKRYVAQSKIVAEIVATFEDPSYSDEDPQKGLKVVELMQEMQEHGSPPAEIMGPLPPGAEYLVNMANLLLALRKGRYDVFPVLAGDALLVVGVYPGIERRLLDTERQTPEGSQERYHHCLRNGATPTAADSECPWCRRAKNIGIHWQCLVQRLTEKKDCQDKSRRAVNLHVPELEMTGEDARVGTRDAFRNVHWPGEPPLPSPKPFRPRRAASRTQTRTSDRPCNAVDAIPFAGASTASGPSSPIADAHRAHVSLTRRRWAASWDSRAPGQDLMAHADPLLIAFPPRRATLFFLESVPAREPQLGPNLGRDDDEAAAGHVRLGGERAHARRTCL</sequence>
<evidence type="ECO:0000313" key="1">
    <source>
        <dbReference type="EMBL" id="KAJ2968846.1"/>
    </source>
</evidence>
<reference evidence="1" key="1">
    <citation type="submission" date="2022-08" db="EMBL/GenBank/DDBJ databases">
        <title>Genome Sequence of Pycnoporus sanguineus.</title>
        <authorList>
            <person name="Buettner E."/>
        </authorList>
    </citation>
    <scope>NUCLEOTIDE SEQUENCE</scope>
    <source>
        <strain evidence="1">CG-C14</strain>
    </source>
</reference>
<organism evidence="1 2">
    <name type="scientific">Trametes sanguinea</name>
    <dbReference type="NCBI Taxonomy" id="158606"/>
    <lineage>
        <taxon>Eukaryota</taxon>
        <taxon>Fungi</taxon>
        <taxon>Dikarya</taxon>
        <taxon>Basidiomycota</taxon>
        <taxon>Agaricomycotina</taxon>
        <taxon>Agaricomycetes</taxon>
        <taxon>Polyporales</taxon>
        <taxon>Polyporaceae</taxon>
        <taxon>Trametes</taxon>
    </lineage>
</organism>
<comment type="caution">
    <text evidence="1">The sequence shown here is derived from an EMBL/GenBank/DDBJ whole genome shotgun (WGS) entry which is preliminary data.</text>
</comment>
<name>A0ACC1MRE6_9APHY</name>
<accession>A0ACC1MRE6</accession>
<proteinExistence type="predicted"/>
<evidence type="ECO:0000313" key="2">
    <source>
        <dbReference type="Proteomes" id="UP001144978"/>
    </source>
</evidence>
<protein>
    <submittedName>
        <fullName evidence="1">Uncharacterized protein</fullName>
    </submittedName>
</protein>
<dbReference type="EMBL" id="JANSHE010005907">
    <property type="protein sequence ID" value="KAJ2968846.1"/>
    <property type="molecule type" value="Genomic_DNA"/>
</dbReference>
<keyword evidence="2" id="KW-1185">Reference proteome</keyword>